<sequence length="421" mass="46757">MSFLLNHCAIEAKEIEQKCNEYMEEIMRSPEEYTRKNIDELQQSIKDDLLKLLKKCDVRPTKIAEYQYGFSTKLVENTRLIVIEKGDRTKCREYSAYRLYDQFCLQCRSLSNHKLLLYSRLIHGILFVPINHICDPKEYAAVMEVQEKMKEGDLKTALSLQRKYAVKKHPRFLNASEKPAKCSKAATSKKEKAVQKEGDSVAAAASQDVENKASAEDDGNLLNTSPQSSLSKEVEASTSQYPGAVKDTANNNEANANQEATTSASTLESQNIVSPNNPSQILSASSLIEGNRGGGSGKGRKRGSKNLLCAKNSLDLIDAIKSLLPPENIIAENSAPKKRRRRRKVSIQAAAAFETLKGDDDENVDLTGTSTNAIASILDMIDTELLNSEKYPSEHSATSDTEDTDDCEIVEEKMFLSIQNE</sequence>
<name>A0A914Y8Q3_9BILA</name>
<proteinExistence type="predicted"/>
<dbReference type="AlphaFoldDB" id="A0A914Y8Q3"/>
<feature type="compositionally biased region" description="Basic and acidic residues" evidence="1">
    <location>
        <begin position="188"/>
        <end position="199"/>
    </location>
</feature>
<keyword evidence="2" id="KW-1185">Reference proteome</keyword>
<feature type="compositionally biased region" description="Low complexity" evidence="1">
    <location>
        <begin position="248"/>
        <end position="266"/>
    </location>
</feature>
<evidence type="ECO:0000256" key="1">
    <source>
        <dbReference type="SAM" id="MobiDB-lite"/>
    </source>
</evidence>
<dbReference type="Proteomes" id="UP000887577">
    <property type="component" value="Unplaced"/>
</dbReference>
<feature type="compositionally biased region" description="Polar residues" evidence="1">
    <location>
        <begin position="267"/>
        <end position="280"/>
    </location>
</feature>
<organism evidence="2 3">
    <name type="scientific">Panagrolaimus superbus</name>
    <dbReference type="NCBI Taxonomy" id="310955"/>
    <lineage>
        <taxon>Eukaryota</taxon>
        <taxon>Metazoa</taxon>
        <taxon>Ecdysozoa</taxon>
        <taxon>Nematoda</taxon>
        <taxon>Chromadorea</taxon>
        <taxon>Rhabditida</taxon>
        <taxon>Tylenchina</taxon>
        <taxon>Panagrolaimomorpha</taxon>
        <taxon>Panagrolaimoidea</taxon>
        <taxon>Panagrolaimidae</taxon>
        <taxon>Panagrolaimus</taxon>
    </lineage>
</organism>
<evidence type="ECO:0000313" key="3">
    <source>
        <dbReference type="WBParaSite" id="PSU_v2.g15131.t1"/>
    </source>
</evidence>
<feature type="region of interest" description="Disordered" evidence="1">
    <location>
        <begin position="177"/>
        <end position="280"/>
    </location>
</feature>
<reference evidence="3" key="1">
    <citation type="submission" date="2022-11" db="UniProtKB">
        <authorList>
            <consortium name="WormBaseParasite"/>
        </authorList>
    </citation>
    <scope>IDENTIFICATION</scope>
</reference>
<dbReference type="WBParaSite" id="PSU_v2.g15131.t1">
    <property type="protein sequence ID" value="PSU_v2.g15131.t1"/>
    <property type="gene ID" value="PSU_v2.g15131"/>
</dbReference>
<evidence type="ECO:0000313" key="2">
    <source>
        <dbReference type="Proteomes" id="UP000887577"/>
    </source>
</evidence>
<accession>A0A914Y8Q3</accession>
<protein>
    <submittedName>
        <fullName evidence="3">Uncharacterized protein</fullName>
    </submittedName>
</protein>
<feature type="compositionally biased region" description="Polar residues" evidence="1">
    <location>
        <begin position="221"/>
        <end position="241"/>
    </location>
</feature>